<reference evidence="5 6" key="1">
    <citation type="submission" date="2024-03" db="EMBL/GenBank/DDBJ databases">
        <title>Human intestinal bacterial collection.</title>
        <authorList>
            <person name="Pauvert C."/>
            <person name="Hitch T.C.A."/>
            <person name="Clavel T."/>
        </authorList>
    </citation>
    <scope>NUCLEOTIDE SEQUENCE [LARGE SCALE GENOMIC DNA]</scope>
    <source>
        <strain evidence="5 6">CLA-SR-H021</strain>
    </source>
</reference>
<dbReference type="PRINTS" id="PR00149">
    <property type="entry name" value="FUMRATELYASE"/>
</dbReference>
<dbReference type="Gene3D" id="1.10.275.10">
    <property type="entry name" value="Fumarase/aspartase (N-terminal domain)"/>
    <property type="match status" value="1"/>
</dbReference>
<proteinExistence type="predicted"/>
<dbReference type="CDD" id="cd01357">
    <property type="entry name" value="Aspartase"/>
    <property type="match status" value="1"/>
</dbReference>
<dbReference type="SUPFAM" id="SSF48557">
    <property type="entry name" value="L-aspartase-like"/>
    <property type="match status" value="1"/>
</dbReference>
<gene>
    <name evidence="5" type="ORF">WMQ36_03600</name>
</gene>
<dbReference type="PROSITE" id="PS00163">
    <property type="entry name" value="FUMARATE_LYASES"/>
    <property type="match status" value="1"/>
</dbReference>
<dbReference type="RefSeq" id="WP_008723249.1">
    <property type="nucleotide sequence ID" value="NZ_JAJFDX010000009.1"/>
</dbReference>
<dbReference type="Proteomes" id="UP001454086">
    <property type="component" value="Unassembled WGS sequence"/>
</dbReference>
<evidence type="ECO:0000259" key="3">
    <source>
        <dbReference type="Pfam" id="PF00206"/>
    </source>
</evidence>
<dbReference type="EMBL" id="JBBMFM010000008">
    <property type="protein sequence ID" value="MEQ2424047.1"/>
    <property type="molecule type" value="Genomic_DNA"/>
</dbReference>
<feature type="domain" description="Fumarate lyase N-terminal" evidence="3">
    <location>
        <begin position="11"/>
        <end position="340"/>
    </location>
</feature>
<keyword evidence="1" id="KW-0028">Amino-acid biosynthesis</keyword>
<organism evidence="5 6">
    <name type="scientific">Enterocloster hominis</name>
    <name type="common">ex Hitch et al. 2024</name>
    <dbReference type="NCBI Taxonomy" id="1917870"/>
    <lineage>
        <taxon>Bacteria</taxon>
        <taxon>Bacillati</taxon>
        <taxon>Bacillota</taxon>
        <taxon>Clostridia</taxon>
        <taxon>Lachnospirales</taxon>
        <taxon>Lachnospiraceae</taxon>
        <taxon>Enterocloster</taxon>
    </lineage>
</organism>
<evidence type="ECO:0000313" key="6">
    <source>
        <dbReference type="Proteomes" id="UP001454086"/>
    </source>
</evidence>
<dbReference type="InterPro" id="IPR020557">
    <property type="entry name" value="Fumarate_lyase_CS"/>
</dbReference>
<comment type="caution">
    <text evidence="5">The sequence shown here is derived from an EMBL/GenBank/DDBJ whole genome shotgun (WGS) entry which is preliminary data.</text>
</comment>
<dbReference type="NCBIfam" id="NF008909">
    <property type="entry name" value="PRK12273.1"/>
    <property type="match status" value="1"/>
</dbReference>
<keyword evidence="6" id="KW-1185">Reference proteome</keyword>
<sequence>MVTRKESDSIGTMEVPVKAYYGVQTLRAKNNFHITGRPLHGEFIRNLARIKKAAAFTNMTAHVLDERVGNAIVAACDEIIGGKLHGQFIVDAIQGGAGTSANMNANEVIANRAIEILGGTKGDYSIVHPNDHVNMAQSTNDVIPCAGKLTILGLLPGLLDELERLQKALHQKSIEFDDVVKMGRTQLQDAVPIRLGQSFEAYAAVIGRDIRRIREQMDELKYLNIGATAVGTAINVNPVYLFHIIRNINLVCQTECVQADDLFDATQNLDCFVHTSSTLRICAVNLSKICNDLRLLSSGPKAGLGEINLPPRQNGSSIMPGKINPVIPEVVSQVAFNIIGNDVTVTMAAEAGQMELNAFEPVIFYKIFESIDTLKGAVETLIDNCILGITANREHCRRLVESSAALATALCPALGYRKSADIAKRSMETGVPVRRIVLDEKLMTEAQLDQCLNLKDMTQPGHLVEYHKMGGNAGGGKDRAEELD</sequence>
<accession>A0ABV1D378</accession>
<dbReference type="InterPro" id="IPR024083">
    <property type="entry name" value="Fumarase/histidase_N"/>
</dbReference>
<protein>
    <submittedName>
        <fullName evidence="5">Aspartate ammonia-lyase</fullName>
    </submittedName>
</protein>
<dbReference type="InterPro" id="IPR000362">
    <property type="entry name" value="Fumarate_lyase_fam"/>
</dbReference>
<dbReference type="InterPro" id="IPR022761">
    <property type="entry name" value="Fumarate_lyase_N"/>
</dbReference>
<dbReference type="InterPro" id="IPR051546">
    <property type="entry name" value="Aspartate_Ammonia-Lyase"/>
</dbReference>
<evidence type="ECO:0000256" key="2">
    <source>
        <dbReference type="ARBA" id="ARBA00023239"/>
    </source>
</evidence>
<dbReference type="Gene3D" id="1.10.40.30">
    <property type="entry name" value="Fumarase/aspartase (C-terminal domain)"/>
    <property type="match status" value="1"/>
</dbReference>
<dbReference type="InterPro" id="IPR018951">
    <property type="entry name" value="Fumarase_C_C"/>
</dbReference>
<feature type="domain" description="Fumarase C C-terminal" evidence="4">
    <location>
        <begin position="406"/>
        <end position="459"/>
    </location>
</feature>
<dbReference type="PANTHER" id="PTHR42696:SF2">
    <property type="entry name" value="ASPARTATE AMMONIA-LYASE"/>
    <property type="match status" value="1"/>
</dbReference>
<evidence type="ECO:0000313" key="5">
    <source>
        <dbReference type="EMBL" id="MEQ2424047.1"/>
    </source>
</evidence>
<dbReference type="InterPro" id="IPR008948">
    <property type="entry name" value="L-Aspartase-like"/>
</dbReference>
<dbReference type="Pfam" id="PF10415">
    <property type="entry name" value="FumaraseC_C"/>
    <property type="match status" value="1"/>
</dbReference>
<evidence type="ECO:0000259" key="4">
    <source>
        <dbReference type="Pfam" id="PF10415"/>
    </source>
</evidence>
<name>A0ABV1D378_9FIRM</name>
<dbReference type="PANTHER" id="PTHR42696">
    <property type="entry name" value="ASPARTATE AMMONIA-LYASE"/>
    <property type="match status" value="1"/>
</dbReference>
<dbReference type="Gene3D" id="1.20.200.10">
    <property type="entry name" value="Fumarase/aspartase (Central domain)"/>
    <property type="match status" value="1"/>
</dbReference>
<evidence type="ECO:0000256" key="1">
    <source>
        <dbReference type="ARBA" id="ARBA00022605"/>
    </source>
</evidence>
<dbReference type="Pfam" id="PF00206">
    <property type="entry name" value="Lyase_1"/>
    <property type="match status" value="1"/>
</dbReference>
<keyword evidence="2" id="KW-0456">Lyase</keyword>